<gene>
    <name evidence="3" type="ORF">ENS41_07305</name>
</gene>
<feature type="domain" description="Peptidase M6-like" evidence="2">
    <location>
        <begin position="72"/>
        <end position="279"/>
    </location>
</feature>
<keyword evidence="3" id="KW-0482">Metalloprotease</keyword>
<protein>
    <submittedName>
        <fullName evidence="3">M6 family metalloprotease domain-containing protein</fullName>
    </submittedName>
</protein>
<dbReference type="GO" id="GO:0006508">
    <property type="term" value="P:proteolysis"/>
    <property type="evidence" value="ECO:0007669"/>
    <property type="project" value="UniProtKB-KW"/>
</dbReference>
<dbReference type="EMBL" id="DSUT01000153">
    <property type="protein sequence ID" value="HGK28745.1"/>
    <property type="molecule type" value="Genomic_DNA"/>
</dbReference>
<organism evidence="3">
    <name type="scientific">candidate division WOR-3 bacterium</name>
    <dbReference type="NCBI Taxonomy" id="2052148"/>
    <lineage>
        <taxon>Bacteria</taxon>
        <taxon>Bacteria division WOR-3</taxon>
    </lineage>
</organism>
<dbReference type="PANTHER" id="PTHR41775:SF1">
    <property type="entry name" value="PEPTIDASE M6-LIKE DOMAIN-CONTAINING PROTEIN"/>
    <property type="match status" value="1"/>
</dbReference>
<dbReference type="PANTHER" id="PTHR41775">
    <property type="entry name" value="SECRETED PROTEIN-RELATED"/>
    <property type="match status" value="1"/>
</dbReference>
<accession>A0A7C4CC03</accession>
<evidence type="ECO:0000256" key="1">
    <source>
        <dbReference type="SAM" id="SignalP"/>
    </source>
</evidence>
<keyword evidence="1" id="KW-0732">Signal</keyword>
<dbReference type="NCBIfam" id="TIGR03296">
    <property type="entry name" value="M6dom_TIGR03296"/>
    <property type="match status" value="1"/>
</dbReference>
<dbReference type="Pfam" id="PF05547">
    <property type="entry name" value="Peptidase_M6"/>
    <property type="match status" value="1"/>
</dbReference>
<dbReference type="SUPFAM" id="SSF55486">
    <property type="entry name" value="Metalloproteases ('zincins'), catalytic domain"/>
    <property type="match status" value="1"/>
</dbReference>
<keyword evidence="3" id="KW-0378">Hydrolase</keyword>
<keyword evidence="3" id="KW-0645">Protease</keyword>
<sequence length="524" mass="58036">MKQLTAFSLFATVLFAMPPGPAFNGPEPFFPAGVEVPGPNKLAGFDYCETVTILMQFPDNRADTLARPAALFDSMLYSTGVYNGQRFRAGSLNDFFLENSYGVYDVRGAIAGNRWFLSQYNYSRYYDGNYMLSTGGQLARENLQQVDAVIDFRQFDFNQDGHIDAMFMVHAGADGADNGNVNCCWSHAIPYFNYTTNDGVVIDGVTNVPEFAMVTEARETTMCCIAVMCHELGHLVGLPDLYQQARTQWGVGYWGLMGYGAWGAGGNTPWSPSHMEAWSKVTAGFVTPTVATTNLYDVRIPPVETDPVIYKVWRNGANNDTCFYLENRQKKGFDSPLPGAGLAIWHIDPARAAWFDRVDMEEDSTSHLDSGFGYRPDPHIYHQALGDTSDVLPGIWNRVAFDSTTKPSSRDRNNRSTGVSIRNIREAGDTIICDIIIRPESVAVAENPAAFAENNVRRPSVVRDFIELPTATMPKTTYPLLDVCGRHIMVLQPGTNDIRRLAPGAYIVLRAPGPAGIHRIVKLR</sequence>
<feature type="signal peptide" evidence="1">
    <location>
        <begin position="1"/>
        <end position="24"/>
    </location>
</feature>
<dbReference type="InterPro" id="IPR008757">
    <property type="entry name" value="Peptidase_M6-like_domain"/>
</dbReference>
<feature type="chain" id="PRO_5028166886" evidence="1">
    <location>
        <begin position="25"/>
        <end position="524"/>
    </location>
</feature>
<reference evidence="3" key="1">
    <citation type="journal article" date="2020" name="mSystems">
        <title>Genome- and Community-Level Interaction Insights into Carbon Utilization and Element Cycling Functions of Hydrothermarchaeota in Hydrothermal Sediment.</title>
        <authorList>
            <person name="Zhou Z."/>
            <person name="Liu Y."/>
            <person name="Xu W."/>
            <person name="Pan J."/>
            <person name="Luo Z.H."/>
            <person name="Li M."/>
        </authorList>
    </citation>
    <scope>NUCLEOTIDE SEQUENCE [LARGE SCALE GENOMIC DNA]</scope>
    <source>
        <strain evidence="3">SpSt-488</strain>
    </source>
</reference>
<dbReference type="GO" id="GO:0008237">
    <property type="term" value="F:metallopeptidase activity"/>
    <property type="evidence" value="ECO:0007669"/>
    <property type="project" value="UniProtKB-KW"/>
</dbReference>
<name>A0A7C4CC03_UNCW3</name>
<evidence type="ECO:0000313" key="3">
    <source>
        <dbReference type="EMBL" id="HGK28745.1"/>
    </source>
</evidence>
<dbReference type="AlphaFoldDB" id="A0A7C4CC03"/>
<comment type="caution">
    <text evidence="3">The sequence shown here is derived from an EMBL/GenBank/DDBJ whole genome shotgun (WGS) entry which is preliminary data.</text>
</comment>
<proteinExistence type="predicted"/>
<evidence type="ECO:0000259" key="2">
    <source>
        <dbReference type="Pfam" id="PF05547"/>
    </source>
</evidence>